<sequence length="131" mass="14986">MFHQEMLYVGDGDDGSEWFADGEDYWFNITEKQVGARSGKWKKTRGDSWSSIFLTGTYKGSNWLGWYSCGPAVDVTEKGIAYILKDSPDADDGFYRMIKKKMRKAGVLDYGKYTEVEQHDDCTYTWPTSGL</sequence>
<dbReference type="EMBL" id="JBBJCI010000151">
    <property type="protein sequence ID" value="KAK7241928.1"/>
    <property type="molecule type" value="Genomic_DNA"/>
</dbReference>
<gene>
    <name evidence="1" type="ORF">SO694_0001809</name>
</gene>
<evidence type="ECO:0000313" key="1">
    <source>
        <dbReference type="EMBL" id="KAK7241928.1"/>
    </source>
</evidence>
<keyword evidence="2" id="KW-1185">Reference proteome</keyword>
<evidence type="ECO:0008006" key="3">
    <source>
        <dbReference type="Google" id="ProtNLM"/>
    </source>
</evidence>
<organism evidence="1 2">
    <name type="scientific">Aureococcus anophagefferens</name>
    <name type="common">Harmful bloom alga</name>
    <dbReference type="NCBI Taxonomy" id="44056"/>
    <lineage>
        <taxon>Eukaryota</taxon>
        <taxon>Sar</taxon>
        <taxon>Stramenopiles</taxon>
        <taxon>Ochrophyta</taxon>
        <taxon>Pelagophyceae</taxon>
        <taxon>Pelagomonadales</taxon>
        <taxon>Pelagomonadaceae</taxon>
        <taxon>Aureococcus</taxon>
    </lineage>
</organism>
<comment type="caution">
    <text evidence="1">The sequence shown here is derived from an EMBL/GenBank/DDBJ whole genome shotgun (WGS) entry which is preliminary data.</text>
</comment>
<proteinExistence type="predicted"/>
<evidence type="ECO:0000313" key="2">
    <source>
        <dbReference type="Proteomes" id="UP001363151"/>
    </source>
</evidence>
<reference evidence="1 2" key="1">
    <citation type="submission" date="2024-03" db="EMBL/GenBank/DDBJ databases">
        <title>Aureococcus anophagefferens CCMP1851 and Kratosvirus quantuckense: Draft genome of a second virus-susceptible host strain in the model system.</title>
        <authorList>
            <person name="Chase E."/>
            <person name="Truchon A.R."/>
            <person name="Schepens W."/>
            <person name="Wilhelm S.W."/>
        </authorList>
    </citation>
    <scope>NUCLEOTIDE SEQUENCE [LARGE SCALE GENOMIC DNA]</scope>
    <source>
        <strain evidence="1 2">CCMP1851</strain>
    </source>
</reference>
<protein>
    <recommendedName>
        <fullName evidence="3">Fibrinogen C-terminal domain-containing protein</fullName>
    </recommendedName>
</protein>
<name>A0ABR1G083_AURAN</name>
<dbReference type="Proteomes" id="UP001363151">
    <property type="component" value="Unassembled WGS sequence"/>
</dbReference>
<accession>A0ABR1G083</accession>